<gene>
    <name evidence="2" type="ORF">chiPu_0010154</name>
</gene>
<dbReference type="OrthoDB" id="9905203at2759"/>
<dbReference type="GO" id="GO:0005737">
    <property type="term" value="C:cytoplasm"/>
    <property type="evidence" value="ECO:0007669"/>
    <property type="project" value="TreeGrafter"/>
</dbReference>
<dbReference type="GO" id="GO:0008190">
    <property type="term" value="F:eukaryotic initiation factor 4E binding"/>
    <property type="evidence" value="ECO:0007669"/>
    <property type="project" value="TreeGrafter"/>
</dbReference>
<dbReference type="Proteomes" id="UP000287033">
    <property type="component" value="Unassembled WGS sequence"/>
</dbReference>
<sequence length="162" mass="18546">MDTTRKVPVIRKSLKPARPLHRLSTELDSAVCIDYLPPVLHQNEVSWSEENWTISSGYAQRETKWSDVPTFRSKQDLKGQERPIERRHSGQGDGTKKDAERITYSREFLMKIASLPISKEKPEFLPSLPVVLERPRERLYGSGRGLCFAYQKMATNHHGIAG</sequence>
<feature type="region of interest" description="Disordered" evidence="1">
    <location>
        <begin position="65"/>
        <end position="100"/>
    </location>
</feature>
<accession>A0A401SMU3</accession>
<dbReference type="PANTHER" id="PTHR12669:SF15">
    <property type="entry name" value="CHROMOSOME 8 OPEN READING FRAME 88"/>
    <property type="match status" value="1"/>
</dbReference>
<keyword evidence="3" id="KW-1185">Reference proteome</keyword>
<evidence type="ECO:0000313" key="3">
    <source>
        <dbReference type="Proteomes" id="UP000287033"/>
    </source>
</evidence>
<name>A0A401SMU3_CHIPU</name>
<dbReference type="AlphaFoldDB" id="A0A401SMU3"/>
<dbReference type="PANTHER" id="PTHR12669">
    <property type="entry name" value="EUKARYOTIC TRANSLATION INITIATION FACTOR 4E-BINDING PROTEIN"/>
    <property type="match status" value="1"/>
</dbReference>
<proteinExistence type="predicted"/>
<dbReference type="GO" id="GO:0045947">
    <property type="term" value="P:negative regulation of translational initiation"/>
    <property type="evidence" value="ECO:0007669"/>
    <property type="project" value="TreeGrafter"/>
</dbReference>
<organism evidence="2 3">
    <name type="scientific">Chiloscyllium punctatum</name>
    <name type="common">Brownbanded bambooshark</name>
    <name type="synonym">Hemiscyllium punctatum</name>
    <dbReference type="NCBI Taxonomy" id="137246"/>
    <lineage>
        <taxon>Eukaryota</taxon>
        <taxon>Metazoa</taxon>
        <taxon>Chordata</taxon>
        <taxon>Craniata</taxon>
        <taxon>Vertebrata</taxon>
        <taxon>Chondrichthyes</taxon>
        <taxon>Elasmobranchii</taxon>
        <taxon>Galeomorphii</taxon>
        <taxon>Galeoidea</taxon>
        <taxon>Orectolobiformes</taxon>
        <taxon>Hemiscylliidae</taxon>
        <taxon>Chiloscyllium</taxon>
    </lineage>
</organism>
<evidence type="ECO:0000313" key="2">
    <source>
        <dbReference type="EMBL" id="GCC31693.1"/>
    </source>
</evidence>
<reference evidence="2 3" key="1">
    <citation type="journal article" date="2018" name="Nat. Ecol. Evol.">
        <title>Shark genomes provide insights into elasmobranch evolution and the origin of vertebrates.</title>
        <authorList>
            <person name="Hara Y"/>
            <person name="Yamaguchi K"/>
            <person name="Onimaru K"/>
            <person name="Kadota M"/>
            <person name="Koyanagi M"/>
            <person name="Keeley SD"/>
            <person name="Tatsumi K"/>
            <person name="Tanaka K"/>
            <person name="Motone F"/>
            <person name="Kageyama Y"/>
            <person name="Nozu R"/>
            <person name="Adachi N"/>
            <person name="Nishimura O"/>
            <person name="Nakagawa R"/>
            <person name="Tanegashima C"/>
            <person name="Kiyatake I"/>
            <person name="Matsumoto R"/>
            <person name="Murakumo K"/>
            <person name="Nishida K"/>
            <person name="Terakita A"/>
            <person name="Kuratani S"/>
            <person name="Sato K"/>
            <person name="Hyodo S Kuraku.S."/>
        </authorList>
    </citation>
    <scope>NUCLEOTIDE SEQUENCE [LARGE SCALE GENOMIC DNA]</scope>
</reference>
<feature type="compositionally biased region" description="Basic and acidic residues" evidence="1">
    <location>
        <begin position="73"/>
        <end position="100"/>
    </location>
</feature>
<comment type="caution">
    <text evidence="2">The sequence shown here is derived from an EMBL/GenBank/DDBJ whole genome shotgun (WGS) entry which is preliminary data.</text>
</comment>
<evidence type="ECO:0000256" key="1">
    <source>
        <dbReference type="SAM" id="MobiDB-lite"/>
    </source>
</evidence>
<dbReference type="STRING" id="137246.A0A401SMU3"/>
<dbReference type="EMBL" id="BEZZ01000382">
    <property type="protein sequence ID" value="GCC31693.1"/>
    <property type="molecule type" value="Genomic_DNA"/>
</dbReference>
<protein>
    <submittedName>
        <fullName evidence="2">Uncharacterized protein</fullName>
    </submittedName>
</protein>